<organism evidence="2 3">
    <name type="scientific">Dysosmobacter welbionis</name>
    <dbReference type="NCBI Taxonomy" id="2093857"/>
    <lineage>
        <taxon>Bacteria</taxon>
        <taxon>Bacillati</taxon>
        <taxon>Bacillota</taxon>
        <taxon>Clostridia</taxon>
        <taxon>Eubacteriales</taxon>
        <taxon>Oscillospiraceae</taxon>
        <taxon>Dysosmobacter</taxon>
    </lineage>
</organism>
<keyword evidence="3" id="KW-1185">Reference proteome</keyword>
<dbReference type="EMBL" id="CP034413">
    <property type="protein sequence ID" value="QCI58373.1"/>
    <property type="molecule type" value="Genomic_DNA"/>
</dbReference>
<evidence type="ECO:0000256" key="1">
    <source>
        <dbReference type="SAM" id="MobiDB-lite"/>
    </source>
</evidence>
<dbReference type="KEGG" id="obj:EIO64_03285"/>
<evidence type="ECO:0000313" key="2">
    <source>
        <dbReference type="EMBL" id="QCI58373.1"/>
    </source>
</evidence>
<dbReference type="RefSeq" id="WP_136890776.1">
    <property type="nucleotide sequence ID" value="NZ_CP034413.3"/>
</dbReference>
<evidence type="ECO:0008006" key="4">
    <source>
        <dbReference type="Google" id="ProtNLM"/>
    </source>
</evidence>
<proteinExistence type="predicted"/>
<dbReference type="InterPro" id="IPR009091">
    <property type="entry name" value="RCC1/BLIP-II"/>
</dbReference>
<gene>
    <name evidence="2" type="ORF">EIO64_03285</name>
</gene>
<dbReference type="AlphaFoldDB" id="A0A4D7AL45"/>
<dbReference type="Proteomes" id="UP000298642">
    <property type="component" value="Chromosome"/>
</dbReference>
<reference evidence="3" key="1">
    <citation type="submission" date="2018-12" db="EMBL/GenBank/DDBJ databases">
        <title>Dusodibacter welbiota gen. nov., sp. nov., isolated from human faeces and emended description of the Oscillibacter genus.</title>
        <authorList>
            <person name="Le Roy T."/>
            <person name="Van der Smissen P."/>
            <person name="Delzenne N."/>
            <person name="Muccioli G."/>
            <person name="Collet J.F."/>
            <person name="Cani P.D."/>
        </authorList>
    </citation>
    <scope>NUCLEOTIDE SEQUENCE [LARGE SCALE GENOMIC DNA]</scope>
    <source>
        <strain evidence="3">J115</strain>
    </source>
</reference>
<sequence length="211" mass="22702">MPWENNLSDTVQWQSLGQPEKLLEDVVQFTRCTAVTADGTLWAWGSDRPAMLRDGLVDPEDPYDTEACDGIVRITNGVVCAVPCSDRTLAVLADGSLWQFPSAGFLPEWETSPDRSPAAPEKLLDQVRMPSPSPAWAADAPPPAVLKSASLEAWEARQADAADAEMGPDSLPVQEESPAERTGGQEILELGVLAASLPGLLLAAWIRGRKK</sequence>
<protein>
    <recommendedName>
        <fullName evidence="4">Chromosome condensation regulator RCC1</fullName>
    </recommendedName>
</protein>
<feature type="region of interest" description="Disordered" evidence="1">
    <location>
        <begin position="157"/>
        <end position="182"/>
    </location>
</feature>
<accession>A0A4D7AL45</accession>
<dbReference type="Gene3D" id="2.130.10.30">
    <property type="entry name" value="Regulator of chromosome condensation 1/beta-lactamase-inhibitor protein II"/>
    <property type="match status" value="1"/>
</dbReference>
<evidence type="ECO:0000313" key="3">
    <source>
        <dbReference type="Proteomes" id="UP000298642"/>
    </source>
</evidence>
<dbReference type="SUPFAM" id="SSF50985">
    <property type="entry name" value="RCC1/BLIP-II"/>
    <property type="match status" value="1"/>
</dbReference>
<name>A0A4D7AL45_9FIRM</name>